<evidence type="ECO:0000256" key="6">
    <source>
        <dbReference type="ARBA" id="ARBA00022989"/>
    </source>
</evidence>
<dbReference type="InterPro" id="IPR050567">
    <property type="entry name" value="Mitochondrial_Carrier"/>
</dbReference>
<feature type="repeat" description="Solcar" evidence="9">
    <location>
        <begin position="7"/>
        <end position="90"/>
    </location>
</feature>
<evidence type="ECO:0000256" key="5">
    <source>
        <dbReference type="ARBA" id="ARBA00022737"/>
    </source>
</evidence>
<evidence type="ECO:0000256" key="8">
    <source>
        <dbReference type="ARBA" id="ARBA00023136"/>
    </source>
</evidence>
<dbReference type="InterPro" id="IPR018108">
    <property type="entry name" value="MCP_transmembrane"/>
</dbReference>
<dbReference type="GO" id="GO:0031966">
    <property type="term" value="C:mitochondrial membrane"/>
    <property type="evidence" value="ECO:0007669"/>
    <property type="project" value="UniProtKB-SubCell"/>
</dbReference>
<feature type="repeat" description="Solcar" evidence="9">
    <location>
        <begin position="189"/>
        <end position="276"/>
    </location>
</feature>
<evidence type="ECO:0000256" key="4">
    <source>
        <dbReference type="ARBA" id="ARBA00022692"/>
    </source>
</evidence>
<dbReference type="InterPro" id="IPR023395">
    <property type="entry name" value="MCP_dom_sf"/>
</dbReference>
<dbReference type="AlphaFoldDB" id="A0A7S1UXL1"/>
<dbReference type="PANTHER" id="PTHR45624">
    <property type="entry name" value="MITOCHONDRIAL BASIC AMINO ACIDS TRANSPORTER-RELATED"/>
    <property type="match status" value="1"/>
</dbReference>
<name>A0A7S1UXL1_9STRA</name>
<keyword evidence="5" id="KW-0677">Repeat</keyword>
<keyword evidence="4 9" id="KW-0812">Transmembrane</keyword>
<dbReference type="PROSITE" id="PS50920">
    <property type="entry name" value="SOLCAR"/>
    <property type="match status" value="3"/>
</dbReference>
<organism evidence="11">
    <name type="scientific">Grammatophora oceanica</name>
    <dbReference type="NCBI Taxonomy" id="210454"/>
    <lineage>
        <taxon>Eukaryota</taxon>
        <taxon>Sar</taxon>
        <taxon>Stramenopiles</taxon>
        <taxon>Ochrophyta</taxon>
        <taxon>Bacillariophyta</taxon>
        <taxon>Fragilariophyceae</taxon>
        <taxon>Fragilariophycidae</taxon>
        <taxon>Rhabdonematales</taxon>
        <taxon>Grammatophoraceae</taxon>
        <taxon>Grammatophora</taxon>
    </lineage>
</organism>
<evidence type="ECO:0000256" key="1">
    <source>
        <dbReference type="ARBA" id="ARBA00004225"/>
    </source>
</evidence>
<dbReference type="PANTHER" id="PTHR45624:SF10">
    <property type="entry name" value="SLC (SOLUTE CARRIER) HOMOLOG"/>
    <property type="match status" value="1"/>
</dbReference>
<dbReference type="SUPFAM" id="SSF103506">
    <property type="entry name" value="Mitochondrial carrier"/>
    <property type="match status" value="1"/>
</dbReference>
<evidence type="ECO:0000256" key="7">
    <source>
        <dbReference type="ARBA" id="ARBA00023128"/>
    </source>
</evidence>
<evidence type="ECO:0008006" key="12">
    <source>
        <dbReference type="Google" id="ProtNLM"/>
    </source>
</evidence>
<keyword evidence="8 9" id="KW-0472">Membrane</keyword>
<dbReference type="GO" id="GO:0022857">
    <property type="term" value="F:transmembrane transporter activity"/>
    <property type="evidence" value="ECO:0007669"/>
    <property type="project" value="TreeGrafter"/>
</dbReference>
<feature type="repeat" description="Solcar" evidence="9">
    <location>
        <begin position="96"/>
        <end position="183"/>
    </location>
</feature>
<comment type="similarity">
    <text evidence="2 10">Belongs to the mitochondrial carrier (TC 2.A.29) family.</text>
</comment>
<evidence type="ECO:0000256" key="9">
    <source>
        <dbReference type="PROSITE-ProRule" id="PRU00282"/>
    </source>
</evidence>
<gene>
    <name evidence="11" type="ORF">GOCE00092_LOCUS10476</name>
</gene>
<dbReference type="EMBL" id="HBGK01020560">
    <property type="protein sequence ID" value="CAD9281566.1"/>
    <property type="molecule type" value="Transcribed_RNA"/>
</dbReference>
<reference evidence="11" key="1">
    <citation type="submission" date="2021-01" db="EMBL/GenBank/DDBJ databases">
        <authorList>
            <person name="Corre E."/>
            <person name="Pelletier E."/>
            <person name="Niang G."/>
            <person name="Scheremetjew M."/>
            <person name="Finn R."/>
            <person name="Kale V."/>
            <person name="Holt S."/>
            <person name="Cochrane G."/>
            <person name="Meng A."/>
            <person name="Brown T."/>
            <person name="Cohen L."/>
        </authorList>
    </citation>
    <scope>NUCLEOTIDE SEQUENCE</scope>
    <source>
        <strain evidence="11">CCMP 410</strain>
    </source>
</reference>
<dbReference type="Gene3D" id="1.50.40.10">
    <property type="entry name" value="Mitochondrial carrier domain"/>
    <property type="match status" value="2"/>
</dbReference>
<evidence type="ECO:0000256" key="10">
    <source>
        <dbReference type="RuleBase" id="RU000488"/>
    </source>
</evidence>
<sequence>MRKFEDLHLGEEAFGGLSAGIVGTVIGFPLDLVKTRMQTGQAQGGILSTASHVVRSEGILALYKGIAPPLISLSIVNTFGFTSYSFFRDRYGGKDGWDVNNALAGMSGSPMLGIITTIENLLKTQMQMDNVTQKRFTSSWHCTTTLVKEHGFSVLYTGHVVNTTREAAFMGAYFFTYEGLRSILMQHLAAPTAVPVAGGLAGAFAWAFSFPLDCIRAGVQGRNLNAGIKKGAIRVFTDLMKTKGFLGLYSGVGPTIARAFLVSGSRFSAYEGALWLLRGGRDNR</sequence>
<evidence type="ECO:0000256" key="2">
    <source>
        <dbReference type="ARBA" id="ARBA00006375"/>
    </source>
</evidence>
<keyword evidence="7" id="KW-0496">Mitochondrion</keyword>
<keyword evidence="6" id="KW-1133">Transmembrane helix</keyword>
<proteinExistence type="inferred from homology"/>
<evidence type="ECO:0000313" key="11">
    <source>
        <dbReference type="EMBL" id="CAD9281566.1"/>
    </source>
</evidence>
<evidence type="ECO:0000256" key="3">
    <source>
        <dbReference type="ARBA" id="ARBA00022448"/>
    </source>
</evidence>
<dbReference type="Pfam" id="PF00153">
    <property type="entry name" value="Mito_carr"/>
    <property type="match status" value="3"/>
</dbReference>
<protein>
    <recommendedName>
        <fullName evidence="12">Mitochondrial carrier protein</fullName>
    </recommendedName>
</protein>
<keyword evidence="3 10" id="KW-0813">Transport</keyword>
<comment type="subcellular location">
    <subcellularLocation>
        <location evidence="1">Mitochondrion membrane</location>
        <topology evidence="1">Multi-pass membrane protein</topology>
    </subcellularLocation>
</comment>
<accession>A0A7S1UXL1</accession>